<accession>A0A1A8XNV8</accession>
<gene>
    <name evidence="1" type="ORF">PROAA_1600010</name>
</gene>
<name>A0A1A8XNV8_9RHOO</name>
<dbReference type="SUPFAM" id="SSF56399">
    <property type="entry name" value="ADP-ribosylation"/>
    <property type="match status" value="1"/>
</dbReference>
<dbReference type="AlphaFoldDB" id="A0A1A8XNV8"/>
<dbReference type="RefSeq" id="WP_245664165.1">
    <property type="nucleotide sequence ID" value="NZ_FLQY01000069.1"/>
</dbReference>
<keyword evidence="2" id="KW-1185">Reference proteome</keyword>
<proteinExistence type="predicted"/>
<dbReference type="Proteomes" id="UP000199600">
    <property type="component" value="Unassembled WGS sequence"/>
</dbReference>
<organism evidence="1 2">
    <name type="scientific">Candidatus Propionivibrio aalborgensis</name>
    <dbReference type="NCBI Taxonomy" id="1860101"/>
    <lineage>
        <taxon>Bacteria</taxon>
        <taxon>Pseudomonadati</taxon>
        <taxon>Pseudomonadota</taxon>
        <taxon>Betaproteobacteria</taxon>
        <taxon>Rhodocyclales</taxon>
        <taxon>Rhodocyclaceae</taxon>
        <taxon>Propionivibrio</taxon>
    </lineage>
</organism>
<protein>
    <submittedName>
        <fullName evidence="1">Uncharacterized protein</fullName>
    </submittedName>
</protein>
<evidence type="ECO:0000313" key="2">
    <source>
        <dbReference type="Proteomes" id="UP000199600"/>
    </source>
</evidence>
<evidence type="ECO:0000313" key="1">
    <source>
        <dbReference type="EMBL" id="SBT05638.1"/>
    </source>
</evidence>
<sequence>MERTNITHITMDHLIKDSATLELFAWLNPDDELPGWDVLTGSSDGVTLPEDQFTTVQNYFAEYHLEYYRQRMYSDFPSRLHALLFFATRVDADNYRAKHPGRVFGKYLARAVSTGPYTVSFHDSSWLDYLRLPHSLNLTTLHEVASYYWRGALVEEIGLSFMNERWREPPVIEALFQGTLEPLHMQQHTPWLPGFS</sequence>
<dbReference type="EMBL" id="FLQY01000069">
    <property type="protein sequence ID" value="SBT05638.1"/>
    <property type="molecule type" value="Genomic_DNA"/>
</dbReference>
<reference evidence="1 2" key="1">
    <citation type="submission" date="2016-06" db="EMBL/GenBank/DDBJ databases">
        <authorList>
            <person name="Kjaerup R.B."/>
            <person name="Dalgaard T.S."/>
            <person name="Juul-Madsen H.R."/>
        </authorList>
    </citation>
    <scope>NUCLEOTIDE SEQUENCE [LARGE SCALE GENOMIC DNA]</scope>
    <source>
        <strain evidence="1">2</strain>
    </source>
</reference>